<gene>
    <name evidence="2" type="ORF">Agabi119p4_3946</name>
</gene>
<keyword evidence="1" id="KW-0812">Transmembrane</keyword>
<protein>
    <submittedName>
        <fullName evidence="2">Uncharacterized protein</fullName>
    </submittedName>
</protein>
<reference evidence="2 3" key="1">
    <citation type="journal article" name="Sci. Rep.">
        <title>Telomere-to-telomere assembled and centromere annotated genomes of the two main subspecies of the button mushroom Agaricus bisporus reveal especially polymorphic chromosome ends.</title>
        <authorList>
            <person name="Sonnenberg A.S.M."/>
            <person name="Sedaghat-Telgerd N."/>
            <person name="Lavrijssen B."/>
            <person name="Ohm R.A."/>
            <person name="Hendrickx P.M."/>
            <person name="Scholtmeijer K."/>
            <person name="Baars J.J.P."/>
            <person name="van Peer A."/>
        </authorList>
    </citation>
    <scope>NUCLEOTIDE SEQUENCE [LARGE SCALE GENOMIC DNA]</scope>
    <source>
        <strain evidence="2 3">H119_p4</strain>
    </source>
</reference>
<dbReference type="EMBL" id="JABXXO010000005">
    <property type="protein sequence ID" value="KAF7777874.1"/>
    <property type="molecule type" value="Genomic_DNA"/>
</dbReference>
<proteinExistence type="predicted"/>
<evidence type="ECO:0000313" key="3">
    <source>
        <dbReference type="Proteomes" id="UP000629468"/>
    </source>
</evidence>
<accession>A0A8H7F5T4</accession>
<comment type="caution">
    <text evidence="2">The sequence shown here is derived from an EMBL/GenBank/DDBJ whole genome shotgun (WGS) entry which is preliminary data.</text>
</comment>
<evidence type="ECO:0000313" key="2">
    <source>
        <dbReference type="EMBL" id="KAF7777874.1"/>
    </source>
</evidence>
<keyword evidence="1" id="KW-0472">Membrane</keyword>
<name>A0A8H7F5T4_AGABI</name>
<sequence length="110" mass="12911">MRSVLVDNSNLYIFLNVNFVIKEGPESDCPLWTYFRPPAVSLVTSCRWQHYRITGLFLPLTLISFLSFHFFPTLDEAIRSRKLMTIYHHKISLRPGRSYPFTVSLDNSIR</sequence>
<organism evidence="2 3">
    <name type="scientific">Agaricus bisporus var. burnettii</name>
    <dbReference type="NCBI Taxonomy" id="192524"/>
    <lineage>
        <taxon>Eukaryota</taxon>
        <taxon>Fungi</taxon>
        <taxon>Dikarya</taxon>
        <taxon>Basidiomycota</taxon>
        <taxon>Agaricomycotina</taxon>
        <taxon>Agaricomycetes</taxon>
        <taxon>Agaricomycetidae</taxon>
        <taxon>Agaricales</taxon>
        <taxon>Agaricineae</taxon>
        <taxon>Agaricaceae</taxon>
        <taxon>Agaricus</taxon>
    </lineage>
</organism>
<dbReference type="AlphaFoldDB" id="A0A8H7F5T4"/>
<keyword evidence="1" id="KW-1133">Transmembrane helix</keyword>
<feature type="transmembrane region" description="Helical" evidence="1">
    <location>
        <begin position="53"/>
        <end position="74"/>
    </location>
</feature>
<evidence type="ECO:0000256" key="1">
    <source>
        <dbReference type="SAM" id="Phobius"/>
    </source>
</evidence>
<dbReference type="Proteomes" id="UP000629468">
    <property type="component" value="Unassembled WGS sequence"/>
</dbReference>